<feature type="active site" evidence="5">
    <location>
        <position position="274"/>
    </location>
</feature>
<dbReference type="GO" id="GO:0006081">
    <property type="term" value="P:aldehyde metabolic process"/>
    <property type="evidence" value="ECO:0007669"/>
    <property type="project" value="InterPro"/>
</dbReference>
<evidence type="ECO:0000313" key="11">
    <source>
        <dbReference type="Proteomes" id="UP000252015"/>
    </source>
</evidence>
<evidence type="ECO:0000259" key="9">
    <source>
        <dbReference type="Pfam" id="PF00171"/>
    </source>
</evidence>
<gene>
    <name evidence="10" type="ORF">MSP7336_02634</name>
</gene>
<dbReference type="InterPro" id="IPR016161">
    <property type="entry name" value="Ald_DH/histidinol_DH"/>
</dbReference>
<organism evidence="10 11">
    <name type="scientific">Mycobacterium shimoidei</name>
    <dbReference type="NCBI Taxonomy" id="29313"/>
    <lineage>
        <taxon>Bacteria</taxon>
        <taxon>Bacillati</taxon>
        <taxon>Actinomycetota</taxon>
        <taxon>Actinomycetes</taxon>
        <taxon>Mycobacteriales</taxon>
        <taxon>Mycobacteriaceae</taxon>
        <taxon>Mycobacterium</taxon>
    </lineage>
</organism>
<feature type="region of interest" description="Disordered" evidence="8">
    <location>
        <begin position="505"/>
        <end position="526"/>
    </location>
</feature>
<feature type="active site" evidence="5 6">
    <location>
        <position position="240"/>
    </location>
</feature>
<dbReference type="Gene3D" id="3.40.309.10">
    <property type="entry name" value="Aldehyde Dehydrogenase, Chain A, domain 2"/>
    <property type="match status" value="1"/>
</dbReference>
<keyword evidence="2 4" id="KW-0560">Oxidoreductase</keyword>
<dbReference type="Gene3D" id="3.40.605.10">
    <property type="entry name" value="Aldehyde Dehydrogenase, Chain A, domain 1"/>
    <property type="match status" value="1"/>
</dbReference>
<dbReference type="FunFam" id="3.40.309.10:FF:000009">
    <property type="entry name" value="Aldehyde dehydrogenase A"/>
    <property type="match status" value="1"/>
</dbReference>
<dbReference type="Pfam" id="PF00171">
    <property type="entry name" value="Aldedh"/>
    <property type="match status" value="1"/>
</dbReference>
<dbReference type="RefSeq" id="WP_113963871.1">
    <property type="nucleotide sequence ID" value="NZ_UEGW01000001.1"/>
</dbReference>
<dbReference type="InterPro" id="IPR015590">
    <property type="entry name" value="Aldehyde_DH_dom"/>
</dbReference>
<dbReference type="SUPFAM" id="SSF53720">
    <property type="entry name" value="ALDH-like"/>
    <property type="match status" value="1"/>
</dbReference>
<dbReference type="GO" id="GO:0036243">
    <property type="term" value="F:succinate-semialdehyde dehydrogenase (NADP+) activity"/>
    <property type="evidence" value="ECO:0007669"/>
    <property type="project" value="UniProtKB-EC"/>
</dbReference>
<evidence type="ECO:0000256" key="7">
    <source>
        <dbReference type="RuleBase" id="RU003345"/>
    </source>
</evidence>
<evidence type="ECO:0000256" key="5">
    <source>
        <dbReference type="PIRSR" id="PIRSR036492-1"/>
    </source>
</evidence>
<evidence type="ECO:0000256" key="8">
    <source>
        <dbReference type="SAM" id="MobiDB-lite"/>
    </source>
</evidence>
<dbReference type="InterPro" id="IPR016163">
    <property type="entry name" value="Ald_DH_C"/>
</dbReference>
<comment type="similarity">
    <text evidence="1 4 7">Belongs to the aldehyde dehydrogenase family.</text>
</comment>
<dbReference type="InterPro" id="IPR016162">
    <property type="entry name" value="Ald_DH_N"/>
</dbReference>
<evidence type="ECO:0000256" key="3">
    <source>
        <dbReference type="ARBA" id="ARBA00048559"/>
    </source>
</evidence>
<evidence type="ECO:0000256" key="6">
    <source>
        <dbReference type="PROSITE-ProRule" id="PRU10007"/>
    </source>
</evidence>
<dbReference type="STRING" id="29313.BHQ16_02435"/>
<dbReference type="PROSITE" id="PS00687">
    <property type="entry name" value="ALDEHYDE_DEHYDR_GLU"/>
    <property type="match status" value="1"/>
</dbReference>
<dbReference type="EMBL" id="UEGW01000001">
    <property type="protein sequence ID" value="SRX94380.1"/>
    <property type="molecule type" value="Genomic_DNA"/>
</dbReference>
<name>A0A375Z0D3_MYCSH</name>
<dbReference type="CDD" id="cd07099">
    <property type="entry name" value="ALDH_DDALDH"/>
    <property type="match status" value="1"/>
</dbReference>
<evidence type="ECO:0000313" key="10">
    <source>
        <dbReference type="EMBL" id="SRX94380.1"/>
    </source>
</evidence>
<dbReference type="PANTHER" id="PTHR11699">
    <property type="entry name" value="ALDEHYDE DEHYDROGENASE-RELATED"/>
    <property type="match status" value="1"/>
</dbReference>
<dbReference type="InterPro" id="IPR029510">
    <property type="entry name" value="Ald_DH_CS_GLU"/>
</dbReference>
<dbReference type="InterPro" id="IPR012394">
    <property type="entry name" value="Aldehyde_DH_NAD(P)"/>
</dbReference>
<evidence type="ECO:0000256" key="1">
    <source>
        <dbReference type="ARBA" id="ARBA00009986"/>
    </source>
</evidence>
<comment type="catalytic activity">
    <reaction evidence="3">
        <text>succinate semialdehyde + NADP(+) + H2O = succinate + NADPH + 2 H(+)</text>
        <dbReference type="Rhea" id="RHEA:13213"/>
        <dbReference type="ChEBI" id="CHEBI:15377"/>
        <dbReference type="ChEBI" id="CHEBI:15378"/>
        <dbReference type="ChEBI" id="CHEBI:30031"/>
        <dbReference type="ChEBI" id="CHEBI:57706"/>
        <dbReference type="ChEBI" id="CHEBI:57783"/>
        <dbReference type="ChEBI" id="CHEBI:58349"/>
        <dbReference type="EC" id="1.2.1.79"/>
    </reaction>
</comment>
<dbReference type="AlphaFoldDB" id="A0A375Z0D3"/>
<protein>
    <recommendedName>
        <fullName evidence="4">Aldehyde dehydrogenase</fullName>
    </recommendedName>
</protein>
<evidence type="ECO:0000256" key="4">
    <source>
        <dbReference type="PIRNR" id="PIRNR036492"/>
    </source>
</evidence>
<accession>A0A375Z0D3</accession>
<keyword evidence="11" id="KW-1185">Reference proteome</keyword>
<dbReference type="Proteomes" id="UP000252015">
    <property type="component" value="Unassembled WGS sequence"/>
</dbReference>
<feature type="compositionally biased region" description="Basic residues" evidence="8">
    <location>
        <begin position="505"/>
        <end position="518"/>
    </location>
</feature>
<dbReference type="PIRSF" id="PIRSF036492">
    <property type="entry name" value="ALDH"/>
    <property type="match status" value="1"/>
</dbReference>
<evidence type="ECO:0000256" key="2">
    <source>
        <dbReference type="ARBA" id="ARBA00023002"/>
    </source>
</evidence>
<feature type="domain" description="Aldehyde dehydrogenase" evidence="9">
    <location>
        <begin position="11"/>
        <end position="465"/>
    </location>
</feature>
<sequence>MTAPEPSTVRREIQVCNPADGSIVGHVEDQSADVVAATVQQLRRHQPDWESIGPKGRKHWVLQLQDWIFDNAAHIADVVQHETAKPRFDASLEPAMVADLIGYYARNTEKFLADEHPSPHSPLGKVKKLTTVYRPHQVVGVITPWNFPFAMPGIDVVPALLAGAAVILKPSEVTPLAARELLRGWTEIGAPPVFAVSTGRGDTGAAVADNVDYVQFTGSTRTGRTIATACAQRLIPYSLELGGKDPAIVLDDADLDRAAYGIAFGGLLNAGQLCVSVERVYVEKAVYDDFVARLTRHVAELRQGQDGRAIKHDIGALANARQLDIVQRHVDQAIAAGARVTIGGKPTGVGTFFEPTILVDVDHSMSCVTEETFGPTLPVMKVNDEAEAIRLANDSPYGLSATVWTADRGRGERIARQLQVGAVNINDMAANLFNFALPMGGWKKSGIGTRWGGADGLRKYCRAQAITTPRLPILTKEPIWFPFSAPKIEIMIAVMRAVSARGTRRIGRTPSRKAKRRMVTATRLAP</sequence>
<proteinExistence type="inferred from homology"/>
<reference evidence="10 11" key="1">
    <citation type="submission" date="2018-05" db="EMBL/GenBank/DDBJ databases">
        <authorList>
            <consortium name="IHU Genomes"/>
        </authorList>
    </citation>
    <scope>NUCLEOTIDE SEQUENCE [LARGE SCALE GENOMIC DNA]</scope>
    <source>
        <strain evidence="10 11">P7336</strain>
    </source>
</reference>